<dbReference type="SUPFAM" id="SSF56204">
    <property type="entry name" value="Hect, E3 ligase catalytic domain"/>
    <property type="match status" value="1"/>
</dbReference>
<dbReference type="EMBL" id="BGZK01004316">
    <property type="protein sequence ID" value="GBP08289.1"/>
    <property type="molecule type" value="Genomic_DNA"/>
</dbReference>
<protein>
    <submittedName>
        <fullName evidence="4">Probable E3 ubiquitin-protein ligase HERC4</fullName>
    </submittedName>
</protein>
<dbReference type="GO" id="GO:0004842">
    <property type="term" value="F:ubiquitin-protein transferase activity"/>
    <property type="evidence" value="ECO:0007669"/>
    <property type="project" value="InterPro"/>
</dbReference>
<evidence type="ECO:0000313" key="5">
    <source>
        <dbReference type="Proteomes" id="UP000299102"/>
    </source>
</evidence>
<gene>
    <name evidence="4" type="primary">Herc4</name>
    <name evidence="4" type="ORF">EVAR_70243_1</name>
</gene>
<keyword evidence="5" id="KW-1185">Reference proteome</keyword>
<proteinExistence type="predicted"/>
<dbReference type="AlphaFoldDB" id="A0A4C1T1F0"/>
<dbReference type="STRING" id="151549.A0A4C1T1F0"/>
<comment type="caution">
    <text evidence="2">Lacks conserved residue(s) required for the propagation of feature annotation.</text>
</comment>
<accession>A0A4C1T1F0</accession>
<sequence length="142" mass="16182">MPSDWFEHLVSNYKDVVAYIINFKIPPVVGSPSQKRPEAFNICNYPFLFNAAAKTTLLQTDQAIQMHQAMQNASNDDTIREIAQYKQSDLKKPLKVKFCGEEAEDAGGVRKEFFMLLLKDLIDPKYACSKSMKIRVLFGLQT</sequence>
<feature type="domain" description="HECT" evidence="3">
    <location>
        <begin position="86"/>
        <end position="127"/>
    </location>
</feature>
<evidence type="ECO:0000313" key="4">
    <source>
        <dbReference type="EMBL" id="GBP08289.1"/>
    </source>
</evidence>
<name>A0A4C1T1F0_EUMVA</name>
<comment type="caution">
    <text evidence="4">The sequence shown here is derived from an EMBL/GenBank/DDBJ whole genome shotgun (WGS) entry which is preliminary data.</text>
</comment>
<dbReference type="PROSITE" id="PS50237">
    <property type="entry name" value="HECT"/>
    <property type="match status" value="1"/>
</dbReference>
<dbReference type="Proteomes" id="UP000299102">
    <property type="component" value="Unassembled WGS sequence"/>
</dbReference>
<dbReference type="InterPro" id="IPR035983">
    <property type="entry name" value="Hect_E3_ubiquitin_ligase"/>
</dbReference>
<evidence type="ECO:0000256" key="1">
    <source>
        <dbReference type="ARBA" id="ARBA00022786"/>
    </source>
</evidence>
<evidence type="ECO:0000256" key="2">
    <source>
        <dbReference type="PROSITE-ProRule" id="PRU00104"/>
    </source>
</evidence>
<dbReference type="InterPro" id="IPR000569">
    <property type="entry name" value="HECT_dom"/>
</dbReference>
<evidence type="ECO:0000259" key="3">
    <source>
        <dbReference type="PROSITE" id="PS50237"/>
    </source>
</evidence>
<keyword evidence="1 2" id="KW-0833">Ubl conjugation pathway</keyword>
<organism evidence="4 5">
    <name type="scientific">Eumeta variegata</name>
    <name type="common">Bagworm moth</name>
    <name type="synonym">Eumeta japonica</name>
    <dbReference type="NCBI Taxonomy" id="151549"/>
    <lineage>
        <taxon>Eukaryota</taxon>
        <taxon>Metazoa</taxon>
        <taxon>Ecdysozoa</taxon>
        <taxon>Arthropoda</taxon>
        <taxon>Hexapoda</taxon>
        <taxon>Insecta</taxon>
        <taxon>Pterygota</taxon>
        <taxon>Neoptera</taxon>
        <taxon>Endopterygota</taxon>
        <taxon>Lepidoptera</taxon>
        <taxon>Glossata</taxon>
        <taxon>Ditrysia</taxon>
        <taxon>Tineoidea</taxon>
        <taxon>Psychidae</taxon>
        <taxon>Oiketicinae</taxon>
        <taxon>Eumeta</taxon>
    </lineage>
</organism>
<dbReference type="OrthoDB" id="5981550at2759"/>
<dbReference type="GO" id="GO:0009966">
    <property type="term" value="P:regulation of signal transduction"/>
    <property type="evidence" value="ECO:0007669"/>
    <property type="project" value="UniProtKB-ARBA"/>
</dbReference>
<dbReference type="Gene3D" id="3.90.1750.10">
    <property type="entry name" value="Hect, E3 ligase catalytic domains"/>
    <property type="match status" value="1"/>
</dbReference>
<reference evidence="4 5" key="1">
    <citation type="journal article" date="2019" name="Commun. Biol.">
        <title>The bagworm genome reveals a unique fibroin gene that provides high tensile strength.</title>
        <authorList>
            <person name="Kono N."/>
            <person name="Nakamura H."/>
            <person name="Ohtoshi R."/>
            <person name="Tomita M."/>
            <person name="Numata K."/>
            <person name="Arakawa K."/>
        </authorList>
    </citation>
    <scope>NUCLEOTIDE SEQUENCE [LARGE SCALE GENOMIC DNA]</scope>
</reference>